<comment type="caution">
    <text evidence="6">The sequence shown here is derived from an EMBL/GenBank/DDBJ whole genome shotgun (WGS) entry which is preliminary data.</text>
</comment>
<dbReference type="InterPro" id="IPR000222">
    <property type="entry name" value="PP2C_BS"/>
</dbReference>
<accession>A0A8H5HWF1</accession>
<keyword evidence="1" id="KW-0479">Metal-binding</keyword>
<dbReference type="CDD" id="cd00143">
    <property type="entry name" value="PP2Cc"/>
    <property type="match status" value="1"/>
</dbReference>
<feature type="domain" description="PPM-type phosphatase" evidence="5">
    <location>
        <begin position="27"/>
        <end position="385"/>
    </location>
</feature>
<dbReference type="PROSITE" id="PS01032">
    <property type="entry name" value="PPM_1"/>
    <property type="match status" value="1"/>
</dbReference>
<dbReference type="Gene3D" id="3.60.40.10">
    <property type="entry name" value="PPM-type phosphatase domain"/>
    <property type="match status" value="1"/>
</dbReference>
<proteinExistence type="inferred from homology"/>
<reference evidence="6 7" key="1">
    <citation type="journal article" date="2020" name="ISME J.">
        <title>Uncovering the hidden diversity of litter-decomposition mechanisms in mushroom-forming fungi.</title>
        <authorList>
            <person name="Floudas D."/>
            <person name="Bentzer J."/>
            <person name="Ahren D."/>
            <person name="Johansson T."/>
            <person name="Persson P."/>
            <person name="Tunlid A."/>
        </authorList>
    </citation>
    <scope>NUCLEOTIDE SEQUENCE [LARGE SCALE GENOMIC DNA]</scope>
    <source>
        <strain evidence="6 7">CBS 406.79</strain>
    </source>
</reference>
<evidence type="ECO:0000313" key="6">
    <source>
        <dbReference type="EMBL" id="KAF5390839.1"/>
    </source>
</evidence>
<keyword evidence="3 4" id="KW-0904">Protein phosphatase</keyword>
<dbReference type="PANTHER" id="PTHR13832:SF792">
    <property type="entry name" value="GM14286P"/>
    <property type="match status" value="1"/>
</dbReference>
<evidence type="ECO:0000256" key="3">
    <source>
        <dbReference type="ARBA" id="ARBA00022912"/>
    </source>
</evidence>
<evidence type="ECO:0000256" key="2">
    <source>
        <dbReference type="ARBA" id="ARBA00022801"/>
    </source>
</evidence>
<dbReference type="Proteomes" id="UP000518752">
    <property type="component" value="Unassembled WGS sequence"/>
</dbReference>
<dbReference type="InterPro" id="IPR036457">
    <property type="entry name" value="PPM-type-like_dom_sf"/>
</dbReference>
<comment type="similarity">
    <text evidence="4">Belongs to the PP2C family.</text>
</comment>
<dbReference type="InterPro" id="IPR015655">
    <property type="entry name" value="PP2C"/>
</dbReference>
<gene>
    <name evidence="6" type="ORF">D9757_004528</name>
</gene>
<dbReference type="OrthoDB" id="420076at2759"/>
<dbReference type="PROSITE" id="PS51746">
    <property type="entry name" value="PPM_2"/>
    <property type="match status" value="1"/>
</dbReference>
<dbReference type="EMBL" id="JAACJN010000013">
    <property type="protein sequence ID" value="KAF5390839.1"/>
    <property type="molecule type" value="Genomic_DNA"/>
</dbReference>
<sequence length="386" mass="41916">MSVDLSYFLHYLAESKAHSEIVYGVHAVSIPSLTAVLLPGSEDRYTVEKWILCGESWTFAAVFDGHGGSEAAEFVLNELPAALKTALMSELDANRQASLNDDEIAQLLSRVLVDLDNRILEEFKSLLPDDLSQVSADDAALVFQDPSSASSKFRIEVLRALSGTTATVALIDPFNAVHVASVGDSDAFVCAADNTSTGWDTRSLGPRHNCSSLAEVARIRAEHPGEEFCVTNCVPNGLVLAVLGRITLSRALGDMPFKLPMDYMRLLLPVPALEERNLTPPYLSNIPDVQHYRFPSSIKNQYLILSSDGFADLFKLVHGVTDPVELASMCASIASLAEAEGKNMSVSLLWEAFGGNNGHNIFRESVERTHSRGKVDDITVVVIPIP</sequence>
<evidence type="ECO:0000313" key="7">
    <source>
        <dbReference type="Proteomes" id="UP000518752"/>
    </source>
</evidence>
<dbReference type="AlphaFoldDB" id="A0A8H5HWF1"/>
<evidence type="ECO:0000259" key="5">
    <source>
        <dbReference type="PROSITE" id="PS51746"/>
    </source>
</evidence>
<dbReference type="InterPro" id="IPR001932">
    <property type="entry name" value="PPM-type_phosphatase-like_dom"/>
</dbReference>
<name>A0A8H5HWF1_9AGAR</name>
<evidence type="ECO:0000256" key="1">
    <source>
        <dbReference type="ARBA" id="ARBA00022723"/>
    </source>
</evidence>
<dbReference type="GO" id="GO:0046872">
    <property type="term" value="F:metal ion binding"/>
    <property type="evidence" value="ECO:0007669"/>
    <property type="project" value="UniProtKB-KW"/>
</dbReference>
<keyword evidence="2 4" id="KW-0378">Hydrolase</keyword>
<dbReference type="SUPFAM" id="SSF81606">
    <property type="entry name" value="PP2C-like"/>
    <property type="match status" value="1"/>
</dbReference>
<dbReference type="PANTHER" id="PTHR13832">
    <property type="entry name" value="PROTEIN PHOSPHATASE 2C"/>
    <property type="match status" value="1"/>
</dbReference>
<protein>
    <recommendedName>
        <fullName evidence="5">PPM-type phosphatase domain-containing protein</fullName>
    </recommendedName>
</protein>
<dbReference type="Pfam" id="PF00481">
    <property type="entry name" value="PP2C"/>
    <property type="match status" value="1"/>
</dbReference>
<evidence type="ECO:0000256" key="4">
    <source>
        <dbReference type="RuleBase" id="RU003465"/>
    </source>
</evidence>
<dbReference type="SMART" id="SM00332">
    <property type="entry name" value="PP2Cc"/>
    <property type="match status" value="1"/>
</dbReference>
<keyword evidence="7" id="KW-1185">Reference proteome</keyword>
<dbReference type="GO" id="GO:0004722">
    <property type="term" value="F:protein serine/threonine phosphatase activity"/>
    <property type="evidence" value="ECO:0007669"/>
    <property type="project" value="InterPro"/>
</dbReference>
<organism evidence="6 7">
    <name type="scientific">Collybiopsis confluens</name>
    <dbReference type="NCBI Taxonomy" id="2823264"/>
    <lineage>
        <taxon>Eukaryota</taxon>
        <taxon>Fungi</taxon>
        <taxon>Dikarya</taxon>
        <taxon>Basidiomycota</taxon>
        <taxon>Agaricomycotina</taxon>
        <taxon>Agaricomycetes</taxon>
        <taxon>Agaricomycetidae</taxon>
        <taxon>Agaricales</taxon>
        <taxon>Marasmiineae</taxon>
        <taxon>Omphalotaceae</taxon>
        <taxon>Collybiopsis</taxon>
    </lineage>
</organism>